<reference evidence="1 2" key="1">
    <citation type="journal article" date="2023" name="Plants (Basel)">
        <title>Bridging the Gap: Combining Genomics and Transcriptomics Approaches to Understand Stylosanthes scabra, an Orphan Legume from the Brazilian Caatinga.</title>
        <authorList>
            <person name="Ferreira-Neto J.R.C."/>
            <person name="da Silva M.D."/>
            <person name="Binneck E."/>
            <person name="de Melo N.F."/>
            <person name="da Silva R.H."/>
            <person name="de Melo A.L.T.M."/>
            <person name="Pandolfi V."/>
            <person name="Bustamante F.O."/>
            <person name="Brasileiro-Vidal A.C."/>
            <person name="Benko-Iseppon A.M."/>
        </authorList>
    </citation>
    <scope>NUCLEOTIDE SEQUENCE [LARGE SCALE GENOMIC DNA]</scope>
    <source>
        <tissue evidence="1">Leaves</tissue>
    </source>
</reference>
<comment type="caution">
    <text evidence="1">The sequence shown here is derived from an EMBL/GenBank/DDBJ whole genome shotgun (WGS) entry which is preliminary data.</text>
</comment>
<keyword evidence="2" id="KW-1185">Reference proteome</keyword>
<accession>A0ABU6ZFH2</accession>
<dbReference type="PANTHER" id="PTHR31934">
    <property type="entry name" value="ALPHA/BETA-HYDROLASES SUPERFAMILY PROTEIN"/>
    <property type="match status" value="1"/>
</dbReference>
<evidence type="ECO:0000313" key="1">
    <source>
        <dbReference type="EMBL" id="MED6220708.1"/>
    </source>
</evidence>
<proteinExistence type="predicted"/>
<dbReference type="Proteomes" id="UP001341840">
    <property type="component" value="Unassembled WGS sequence"/>
</dbReference>
<dbReference type="EMBL" id="JASCZI010272164">
    <property type="protein sequence ID" value="MED6220708.1"/>
    <property type="molecule type" value="Genomic_DNA"/>
</dbReference>
<organism evidence="1 2">
    <name type="scientific">Stylosanthes scabra</name>
    <dbReference type="NCBI Taxonomy" id="79078"/>
    <lineage>
        <taxon>Eukaryota</taxon>
        <taxon>Viridiplantae</taxon>
        <taxon>Streptophyta</taxon>
        <taxon>Embryophyta</taxon>
        <taxon>Tracheophyta</taxon>
        <taxon>Spermatophyta</taxon>
        <taxon>Magnoliopsida</taxon>
        <taxon>eudicotyledons</taxon>
        <taxon>Gunneridae</taxon>
        <taxon>Pentapetalae</taxon>
        <taxon>rosids</taxon>
        <taxon>fabids</taxon>
        <taxon>Fabales</taxon>
        <taxon>Fabaceae</taxon>
        <taxon>Papilionoideae</taxon>
        <taxon>50 kb inversion clade</taxon>
        <taxon>dalbergioids sensu lato</taxon>
        <taxon>Dalbergieae</taxon>
        <taxon>Pterocarpus clade</taxon>
        <taxon>Stylosanthes</taxon>
    </lineage>
</organism>
<sequence>MAIPEAHLCSNLNVAAKAMELEHVKEDTAQENCFLTLPVCGIQYAWNLGMASFRYSFLCIRCAHDQVHRLVSRMLKTLRGSYDDIGWLQHAPGMPPVQDGTSRFLELLAEIRSQQFCLNLKA</sequence>
<gene>
    <name evidence="1" type="ORF">PIB30_047467</name>
</gene>
<evidence type="ECO:0000313" key="2">
    <source>
        <dbReference type="Proteomes" id="UP001341840"/>
    </source>
</evidence>
<dbReference type="PANTHER" id="PTHR31934:SF5">
    <property type="entry name" value="OS05G0557900 PROTEIN"/>
    <property type="match status" value="1"/>
</dbReference>
<protein>
    <submittedName>
        <fullName evidence="1">Uncharacterized protein</fullName>
    </submittedName>
</protein>
<name>A0ABU6ZFH2_9FABA</name>